<dbReference type="GO" id="GO:0098552">
    <property type="term" value="C:side of membrane"/>
    <property type="evidence" value="ECO:0007669"/>
    <property type="project" value="UniProtKB-KW"/>
</dbReference>
<feature type="domain" description="Copper acquisition factor BIM1-like" evidence="10">
    <location>
        <begin position="14"/>
        <end position="150"/>
    </location>
</feature>
<sequence length="204" mass="21096">MFPIRLLALAALTEAHFVLQVPTSLGFSDVLEGTAPCGSFDISSRAGESSWPLAGAPFQLITTHPQSDWQIRAALLNDTANFQPLVPVVSQQGTGTFCLPAVPGIAAWEGQDAVLQAIQHSADGELYQCAAIKFVPGSAAAGPQSCKNSTNVSASFKPGSTASSPGNSSTTTSHKSAAEKSWADPASGPLMLAAPLLTWLAVLY</sequence>
<name>A0AA40ACJ6_9PEZI</name>
<evidence type="ECO:0000256" key="1">
    <source>
        <dbReference type="ARBA" id="ARBA00004609"/>
    </source>
</evidence>
<dbReference type="EMBL" id="JAUIRO010000005">
    <property type="protein sequence ID" value="KAK0713312.1"/>
    <property type="molecule type" value="Genomic_DNA"/>
</dbReference>
<keyword evidence="3" id="KW-0336">GPI-anchor</keyword>
<feature type="chain" id="PRO_5041347815" description="Copper acquisition factor BIM1-like domain-containing protein" evidence="9">
    <location>
        <begin position="16"/>
        <end position="204"/>
    </location>
</feature>
<evidence type="ECO:0000256" key="4">
    <source>
        <dbReference type="ARBA" id="ARBA00022729"/>
    </source>
</evidence>
<dbReference type="GO" id="GO:0005886">
    <property type="term" value="C:plasma membrane"/>
    <property type="evidence" value="ECO:0007669"/>
    <property type="project" value="UniProtKB-SubCell"/>
</dbReference>
<dbReference type="InterPro" id="IPR046936">
    <property type="entry name" value="BIM1-like"/>
</dbReference>
<evidence type="ECO:0000256" key="7">
    <source>
        <dbReference type="ARBA" id="ARBA00023288"/>
    </source>
</evidence>
<dbReference type="Proteomes" id="UP001172101">
    <property type="component" value="Unassembled WGS sequence"/>
</dbReference>
<comment type="caution">
    <text evidence="11">The sequence shown here is derived from an EMBL/GenBank/DDBJ whole genome shotgun (WGS) entry which is preliminary data.</text>
</comment>
<keyword evidence="7" id="KW-0449">Lipoprotein</keyword>
<dbReference type="AlphaFoldDB" id="A0AA40ACJ6"/>
<evidence type="ECO:0000256" key="8">
    <source>
        <dbReference type="SAM" id="MobiDB-lite"/>
    </source>
</evidence>
<feature type="region of interest" description="Disordered" evidence="8">
    <location>
        <begin position="150"/>
        <end position="180"/>
    </location>
</feature>
<feature type="compositionally biased region" description="Polar residues" evidence="8">
    <location>
        <begin position="150"/>
        <end position="175"/>
    </location>
</feature>
<organism evidence="11 12">
    <name type="scientific">Lasiosphaeria miniovina</name>
    <dbReference type="NCBI Taxonomy" id="1954250"/>
    <lineage>
        <taxon>Eukaryota</taxon>
        <taxon>Fungi</taxon>
        <taxon>Dikarya</taxon>
        <taxon>Ascomycota</taxon>
        <taxon>Pezizomycotina</taxon>
        <taxon>Sordariomycetes</taxon>
        <taxon>Sordariomycetidae</taxon>
        <taxon>Sordariales</taxon>
        <taxon>Lasiosphaeriaceae</taxon>
        <taxon>Lasiosphaeria</taxon>
    </lineage>
</organism>
<keyword evidence="4 9" id="KW-0732">Signal</keyword>
<keyword evidence="12" id="KW-1185">Reference proteome</keyword>
<evidence type="ECO:0000256" key="5">
    <source>
        <dbReference type="ARBA" id="ARBA00023136"/>
    </source>
</evidence>
<accession>A0AA40ACJ6</accession>
<dbReference type="PANTHER" id="PTHR34992">
    <property type="entry name" value="HYPHAL ANASTAMOSIS-7 PROTEIN"/>
    <property type="match status" value="1"/>
</dbReference>
<dbReference type="PANTHER" id="PTHR34992:SF1">
    <property type="entry name" value="COPPER ACQUISITION FACTOR BIM1-LIKE DOMAIN-CONTAINING PROTEIN"/>
    <property type="match status" value="1"/>
</dbReference>
<keyword evidence="2" id="KW-1003">Cell membrane</keyword>
<dbReference type="GeneID" id="85327328"/>
<dbReference type="Pfam" id="PF20238">
    <property type="entry name" value="BIM1-like_dom"/>
    <property type="match status" value="1"/>
</dbReference>
<evidence type="ECO:0000259" key="10">
    <source>
        <dbReference type="Pfam" id="PF20238"/>
    </source>
</evidence>
<feature type="signal peptide" evidence="9">
    <location>
        <begin position="1"/>
        <end position="15"/>
    </location>
</feature>
<comment type="subcellular location">
    <subcellularLocation>
        <location evidence="1">Cell membrane</location>
        <topology evidence="1">Lipid-anchor</topology>
        <topology evidence="1">GPI-anchor</topology>
    </subcellularLocation>
</comment>
<evidence type="ECO:0000256" key="2">
    <source>
        <dbReference type="ARBA" id="ARBA00022475"/>
    </source>
</evidence>
<evidence type="ECO:0000256" key="3">
    <source>
        <dbReference type="ARBA" id="ARBA00022622"/>
    </source>
</evidence>
<protein>
    <recommendedName>
        <fullName evidence="10">Copper acquisition factor BIM1-like domain-containing protein</fullName>
    </recommendedName>
</protein>
<dbReference type="InterPro" id="IPR046530">
    <property type="entry name" value="BIM1-like_dom"/>
</dbReference>
<evidence type="ECO:0000313" key="11">
    <source>
        <dbReference type="EMBL" id="KAK0713312.1"/>
    </source>
</evidence>
<reference evidence="11" key="1">
    <citation type="submission" date="2023-06" db="EMBL/GenBank/DDBJ databases">
        <title>Genome-scale phylogeny and comparative genomics of the fungal order Sordariales.</title>
        <authorList>
            <consortium name="Lawrence Berkeley National Laboratory"/>
            <person name="Hensen N."/>
            <person name="Bonometti L."/>
            <person name="Westerberg I."/>
            <person name="Brannstrom I.O."/>
            <person name="Guillou S."/>
            <person name="Cros-Aarteil S."/>
            <person name="Calhoun S."/>
            <person name="Haridas S."/>
            <person name="Kuo A."/>
            <person name="Mondo S."/>
            <person name="Pangilinan J."/>
            <person name="Riley R."/>
            <person name="LaButti K."/>
            <person name="Andreopoulos B."/>
            <person name="Lipzen A."/>
            <person name="Chen C."/>
            <person name="Yanf M."/>
            <person name="Daum C."/>
            <person name="Ng V."/>
            <person name="Clum A."/>
            <person name="Steindorff A."/>
            <person name="Ohm R."/>
            <person name="Martin F."/>
            <person name="Silar P."/>
            <person name="Natvig D."/>
            <person name="Lalanne C."/>
            <person name="Gautier V."/>
            <person name="Ament-velasquez S.L."/>
            <person name="Kruys A."/>
            <person name="Hutchinson M.I."/>
            <person name="Powell A.J."/>
            <person name="Barry K."/>
            <person name="Miller A.N."/>
            <person name="Grigoriev I.V."/>
            <person name="Debuchy R."/>
            <person name="Gladieux P."/>
            <person name="Thoren M.H."/>
            <person name="Johannesson H."/>
        </authorList>
    </citation>
    <scope>NUCLEOTIDE SEQUENCE</scope>
    <source>
        <strain evidence="11">SMH2392-1A</strain>
    </source>
</reference>
<keyword evidence="6" id="KW-0325">Glycoprotein</keyword>
<evidence type="ECO:0000313" key="12">
    <source>
        <dbReference type="Proteomes" id="UP001172101"/>
    </source>
</evidence>
<gene>
    <name evidence="11" type="ORF">B0T26DRAFT_742073</name>
</gene>
<keyword evidence="5" id="KW-0472">Membrane</keyword>
<dbReference type="RefSeq" id="XP_060294635.1">
    <property type="nucleotide sequence ID" value="XM_060444058.1"/>
</dbReference>
<evidence type="ECO:0000256" key="6">
    <source>
        <dbReference type="ARBA" id="ARBA00023180"/>
    </source>
</evidence>
<evidence type="ECO:0000256" key="9">
    <source>
        <dbReference type="SAM" id="SignalP"/>
    </source>
</evidence>
<proteinExistence type="predicted"/>
<dbReference type="CDD" id="cd21176">
    <property type="entry name" value="LPMO_auxiliary-like"/>
    <property type="match status" value="1"/>
</dbReference>